<reference evidence="22 23" key="1">
    <citation type="submission" date="2015-01" db="EMBL/GenBank/DDBJ databases">
        <title>The Genome Sequence of Exophiala xenobiotica CBS118157.</title>
        <authorList>
            <consortium name="The Broad Institute Genomics Platform"/>
            <person name="Cuomo C."/>
            <person name="de Hoog S."/>
            <person name="Gorbushina A."/>
            <person name="Stielow B."/>
            <person name="Teixiera M."/>
            <person name="Abouelleil A."/>
            <person name="Chapman S.B."/>
            <person name="Priest M."/>
            <person name="Young S.K."/>
            <person name="Wortman J."/>
            <person name="Nusbaum C."/>
            <person name="Birren B."/>
        </authorList>
    </citation>
    <scope>NUCLEOTIDE SEQUENCE [LARGE SCALE GENOMIC DNA]</scope>
    <source>
        <strain evidence="22 23">CBS 118157</strain>
    </source>
</reference>
<dbReference type="GO" id="GO:0016126">
    <property type="term" value="P:sterol biosynthetic process"/>
    <property type="evidence" value="ECO:0007669"/>
    <property type="project" value="UniProtKB-KW"/>
</dbReference>
<evidence type="ECO:0000256" key="6">
    <source>
        <dbReference type="ARBA" id="ARBA00022692"/>
    </source>
</evidence>
<feature type="domain" description="Flavodoxin-like" evidence="20">
    <location>
        <begin position="93"/>
        <end position="238"/>
    </location>
</feature>
<dbReference type="EC" id="1.6.2.4" evidence="18"/>
<evidence type="ECO:0000256" key="5">
    <source>
        <dbReference type="ARBA" id="ARBA00022643"/>
    </source>
</evidence>
<dbReference type="HOGENOM" id="CLU_001570_17_3_1"/>
<evidence type="ECO:0000256" key="2">
    <source>
        <dbReference type="ARBA" id="ARBA00001974"/>
    </source>
</evidence>
<keyword evidence="9" id="KW-0521">NADP</keyword>
<keyword evidence="13" id="KW-0756">Sterol biosynthesis</keyword>
<evidence type="ECO:0000256" key="19">
    <source>
        <dbReference type="ARBA" id="ARBA00049342"/>
    </source>
</evidence>
<evidence type="ECO:0000256" key="8">
    <source>
        <dbReference type="ARBA" id="ARBA00022827"/>
    </source>
</evidence>
<keyword evidence="16" id="KW-1207">Sterol metabolism</keyword>
<evidence type="ECO:0000256" key="1">
    <source>
        <dbReference type="ARBA" id="ARBA00001917"/>
    </source>
</evidence>
<dbReference type="InterPro" id="IPR003097">
    <property type="entry name" value="CysJ-like_FAD-binding"/>
</dbReference>
<keyword evidence="14" id="KW-0443">Lipid metabolism</keyword>
<dbReference type="InterPro" id="IPR029039">
    <property type="entry name" value="Flavoprotein-like_sf"/>
</dbReference>
<dbReference type="GO" id="GO:0050660">
    <property type="term" value="F:flavin adenine dinucleotide binding"/>
    <property type="evidence" value="ECO:0007669"/>
    <property type="project" value="TreeGrafter"/>
</dbReference>
<dbReference type="PRINTS" id="PR00369">
    <property type="entry name" value="FLAVODOXIN"/>
</dbReference>
<dbReference type="Pfam" id="PF00175">
    <property type="entry name" value="NAD_binding_1"/>
    <property type="match status" value="1"/>
</dbReference>
<dbReference type="RefSeq" id="XP_013311223.1">
    <property type="nucleotide sequence ID" value="XM_013455769.1"/>
</dbReference>
<keyword evidence="10" id="KW-0752">Steroid biosynthesis</keyword>
<evidence type="ECO:0000256" key="12">
    <source>
        <dbReference type="ARBA" id="ARBA00023002"/>
    </source>
</evidence>
<dbReference type="Gene3D" id="3.40.50.80">
    <property type="entry name" value="Nucleotide-binding domain of ferredoxin-NADP reductase (FNR) module"/>
    <property type="match status" value="1"/>
</dbReference>
<dbReference type="FunFam" id="3.40.50.360:FF:000036">
    <property type="entry name" value="NADPH--cytochrome P450 reductase"/>
    <property type="match status" value="1"/>
</dbReference>
<keyword evidence="3" id="KW-0444">Lipid biosynthesis</keyword>
<evidence type="ECO:0000256" key="3">
    <source>
        <dbReference type="ARBA" id="ARBA00022516"/>
    </source>
</evidence>
<keyword evidence="11" id="KW-1133">Transmembrane helix</keyword>
<dbReference type="GO" id="GO:0003958">
    <property type="term" value="F:NADPH-hemoprotein reductase activity"/>
    <property type="evidence" value="ECO:0007669"/>
    <property type="project" value="UniProtKB-EC"/>
</dbReference>
<keyword evidence="17" id="KW-0753">Steroid metabolism</keyword>
<evidence type="ECO:0000256" key="15">
    <source>
        <dbReference type="ARBA" id="ARBA00023136"/>
    </source>
</evidence>
<evidence type="ECO:0000256" key="14">
    <source>
        <dbReference type="ARBA" id="ARBA00023098"/>
    </source>
</evidence>
<dbReference type="InterPro" id="IPR023173">
    <property type="entry name" value="NADPH_Cyt_P450_Rdtase_alpha"/>
</dbReference>
<dbReference type="PROSITE" id="PS50902">
    <property type="entry name" value="FLAVODOXIN_LIKE"/>
    <property type="match status" value="1"/>
</dbReference>
<keyword evidence="5" id="KW-0288">FMN</keyword>
<gene>
    <name evidence="22" type="ORF">PV05_09429</name>
</gene>
<dbReference type="InterPro" id="IPR039261">
    <property type="entry name" value="FNR_nucleotide-bd"/>
</dbReference>
<keyword evidence="4" id="KW-0285">Flavoprotein</keyword>
<feature type="domain" description="FAD-binding FR-type" evidence="21">
    <location>
        <begin position="293"/>
        <end position="564"/>
    </location>
</feature>
<evidence type="ECO:0000256" key="16">
    <source>
        <dbReference type="ARBA" id="ARBA00023166"/>
    </source>
</evidence>
<evidence type="ECO:0000256" key="11">
    <source>
        <dbReference type="ARBA" id="ARBA00022989"/>
    </source>
</evidence>
<dbReference type="OrthoDB" id="1856718at2759"/>
<dbReference type="PRINTS" id="PR00371">
    <property type="entry name" value="FPNCR"/>
</dbReference>
<proteinExistence type="predicted"/>
<evidence type="ECO:0000256" key="7">
    <source>
        <dbReference type="ARBA" id="ARBA00022824"/>
    </source>
</evidence>
<evidence type="ECO:0000256" key="17">
    <source>
        <dbReference type="ARBA" id="ARBA00023221"/>
    </source>
</evidence>
<dbReference type="PANTHER" id="PTHR19384:SF108">
    <property type="entry name" value="NADPH--CYTOCHROME P450 REDUCTASE"/>
    <property type="match status" value="1"/>
</dbReference>
<accession>A0A0D2ES44</accession>
<dbReference type="Pfam" id="PF00667">
    <property type="entry name" value="FAD_binding_1"/>
    <property type="match status" value="1"/>
</dbReference>
<dbReference type="Pfam" id="PF00258">
    <property type="entry name" value="Flavodoxin_1"/>
    <property type="match status" value="1"/>
</dbReference>
<dbReference type="GO" id="GO:0005829">
    <property type="term" value="C:cytosol"/>
    <property type="evidence" value="ECO:0007669"/>
    <property type="project" value="TreeGrafter"/>
</dbReference>
<keyword evidence="7" id="KW-0256">Endoplasmic reticulum</keyword>
<protein>
    <recommendedName>
        <fullName evidence="18">NADPH--hemoprotein reductase</fullName>
        <ecNumber evidence="18">1.6.2.4</ecNumber>
    </recommendedName>
</protein>
<dbReference type="STRING" id="348802.A0A0D2ES44"/>
<dbReference type="SUPFAM" id="SSF52218">
    <property type="entry name" value="Flavoproteins"/>
    <property type="match status" value="1"/>
</dbReference>
<evidence type="ECO:0000259" key="20">
    <source>
        <dbReference type="PROSITE" id="PS50902"/>
    </source>
</evidence>
<evidence type="ECO:0000259" key="21">
    <source>
        <dbReference type="PROSITE" id="PS51384"/>
    </source>
</evidence>
<comment type="cofactor">
    <cofactor evidence="1">
        <name>FMN</name>
        <dbReference type="ChEBI" id="CHEBI:58210"/>
    </cofactor>
</comment>
<evidence type="ECO:0000313" key="22">
    <source>
        <dbReference type="EMBL" id="KIW50639.1"/>
    </source>
</evidence>
<evidence type="ECO:0000256" key="18">
    <source>
        <dbReference type="ARBA" id="ARBA00023797"/>
    </source>
</evidence>
<dbReference type="GeneID" id="25331337"/>
<dbReference type="InterPro" id="IPR001094">
    <property type="entry name" value="Flavdoxin-like"/>
</dbReference>
<dbReference type="PANTHER" id="PTHR19384">
    <property type="entry name" value="NITRIC OXIDE SYNTHASE-RELATED"/>
    <property type="match status" value="1"/>
</dbReference>
<comment type="cofactor">
    <cofactor evidence="2">
        <name>FAD</name>
        <dbReference type="ChEBI" id="CHEBI:57692"/>
    </cofactor>
</comment>
<evidence type="ECO:0000256" key="9">
    <source>
        <dbReference type="ARBA" id="ARBA00022857"/>
    </source>
</evidence>
<dbReference type="InterPro" id="IPR001709">
    <property type="entry name" value="Flavoprot_Pyr_Nucl_cyt_Rdtase"/>
</dbReference>
<dbReference type="Gene3D" id="1.20.990.10">
    <property type="entry name" value="NADPH-cytochrome p450 Reductase, Chain A, domain 3"/>
    <property type="match status" value="1"/>
</dbReference>
<dbReference type="InterPro" id="IPR001433">
    <property type="entry name" value="OxRdtase_FAD/NAD-bd"/>
</dbReference>
<dbReference type="InterPro" id="IPR017927">
    <property type="entry name" value="FAD-bd_FR_type"/>
</dbReference>
<dbReference type="PROSITE" id="PS51384">
    <property type="entry name" value="FAD_FR"/>
    <property type="match status" value="1"/>
</dbReference>
<name>A0A0D2ES44_9EURO</name>
<organism evidence="22 23">
    <name type="scientific">Exophiala xenobiotica</name>
    <dbReference type="NCBI Taxonomy" id="348802"/>
    <lineage>
        <taxon>Eukaryota</taxon>
        <taxon>Fungi</taxon>
        <taxon>Dikarya</taxon>
        <taxon>Ascomycota</taxon>
        <taxon>Pezizomycotina</taxon>
        <taxon>Eurotiomycetes</taxon>
        <taxon>Chaetothyriomycetidae</taxon>
        <taxon>Chaetothyriales</taxon>
        <taxon>Herpotrichiellaceae</taxon>
        <taxon>Exophiala</taxon>
    </lineage>
</organism>
<keyword evidence="6" id="KW-0812">Transmembrane</keyword>
<dbReference type="GO" id="GO:0010181">
    <property type="term" value="F:FMN binding"/>
    <property type="evidence" value="ECO:0007669"/>
    <property type="project" value="InterPro"/>
</dbReference>
<evidence type="ECO:0000256" key="10">
    <source>
        <dbReference type="ARBA" id="ARBA00022955"/>
    </source>
</evidence>
<evidence type="ECO:0000313" key="23">
    <source>
        <dbReference type="Proteomes" id="UP000054342"/>
    </source>
</evidence>
<dbReference type="PIRSF" id="PIRSF000208">
    <property type="entry name" value="P450R"/>
    <property type="match status" value="1"/>
</dbReference>
<dbReference type="Gene3D" id="3.40.50.360">
    <property type="match status" value="1"/>
</dbReference>
<dbReference type="InterPro" id="IPR017938">
    <property type="entry name" value="Riboflavin_synthase-like_b-brl"/>
</dbReference>
<sequence length="726" mass="79333">MSSSMDSFSSLTDAVPVLTRQLIASPTYDDLLVLVILLFGGVAYATRGTFWDKPDPYHYTWFERPQAAIVSLAAASRSTRNIAEKLAETGKQAVIFWGSQSGTAEGFAHRLARDCHARLGLEVLVADVSDYDHHTIAELSQSQYAIFIMSTYGEGDPSDNSTSFLSWLKSAPEVSLQNLRFAAFGCGNSNYKYYNAVVDTVVTSLQGLGAKIVLPVGKADEAKGTTDEDFLEWKTTLFAALCTQLGLTEREQEYEPSIKVVMDDSIDLSGVYLGEPLDSNGSNARHTQSGPSSAIVPLPICAARELLEGASQSESRSCLHLEVDLSGHPEIKYKTGDHLAVRPINPSSEVTALVDILGLAGRENTPLMIQYVDSNSDNNLNLPSPTTISALFQHYLEICGPVSRESVLSLAQFASSATAKAYLLGLASDKTVFANFLAKHHITLARLLKHVQTVDSVASWSDLPLAFVIESLRPMTPRYYSIASSSITSPRRAALTVANNPQFLLENDTVSIPGLASTYLSSFIASNVQSSSSLSYPPIVNPAFLAASARALHASIRRSTFKLPASPSTPIILIAAGTGIAPFRAFLHERARLASLLHAQNKFIGRMILFFGCRHPDNDLLYKEELQQLQAALADKLDIVYAFSRVEGAKKTYVQDRVDERTDSLVGLLLEEDAGLYICGSAVMAREVGNRVGEAVKKARDYDDDGLKKWREERKRAKRWQEDVWG</sequence>
<dbReference type="InterPro" id="IPR008254">
    <property type="entry name" value="Flavodoxin/NO_synth"/>
</dbReference>
<keyword evidence="12" id="KW-0560">Oxidoreductase</keyword>
<dbReference type="AlphaFoldDB" id="A0A0D2ES44"/>
<dbReference type="InterPro" id="IPR023208">
    <property type="entry name" value="P450R"/>
</dbReference>
<dbReference type="SUPFAM" id="SSF52343">
    <property type="entry name" value="Ferredoxin reductase-like, C-terminal NADP-linked domain"/>
    <property type="match status" value="1"/>
</dbReference>
<keyword evidence="8" id="KW-0274">FAD</keyword>
<evidence type="ECO:0000256" key="4">
    <source>
        <dbReference type="ARBA" id="ARBA00022630"/>
    </source>
</evidence>
<dbReference type="Gene3D" id="2.40.30.10">
    <property type="entry name" value="Translation factors"/>
    <property type="match status" value="1"/>
</dbReference>
<dbReference type="EMBL" id="KN847322">
    <property type="protein sequence ID" value="KIW50639.1"/>
    <property type="molecule type" value="Genomic_DNA"/>
</dbReference>
<evidence type="ECO:0000256" key="13">
    <source>
        <dbReference type="ARBA" id="ARBA00023011"/>
    </source>
</evidence>
<comment type="catalytic activity">
    <reaction evidence="19">
        <text>2 oxidized [cytochrome P450] + NADPH = 2 reduced [cytochrome P450] + NADP(+) + H(+)</text>
        <dbReference type="Rhea" id="RHEA:24040"/>
        <dbReference type="Rhea" id="RHEA-COMP:14627"/>
        <dbReference type="Rhea" id="RHEA-COMP:14628"/>
        <dbReference type="ChEBI" id="CHEBI:15378"/>
        <dbReference type="ChEBI" id="CHEBI:55376"/>
        <dbReference type="ChEBI" id="CHEBI:57783"/>
        <dbReference type="ChEBI" id="CHEBI:58349"/>
        <dbReference type="ChEBI" id="CHEBI:60344"/>
        <dbReference type="EC" id="1.6.2.4"/>
    </reaction>
</comment>
<keyword evidence="15" id="KW-0472">Membrane</keyword>
<dbReference type="Proteomes" id="UP000054342">
    <property type="component" value="Unassembled WGS sequence"/>
</dbReference>
<dbReference type="SUPFAM" id="SSF63380">
    <property type="entry name" value="Riboflavin synthase domain-like"/>
    <property type="match status" value="1"/>
</dbReference>
<keyword evidence="23" id="KW-1185">Reference proteome</keyword>